<dbReference type="RefSeq" id="WP_156716017.1">
    <property type="nucleotide sequence ID" value="NZ_WPHG01000011.1"/>
</dbReference>
<keyword evidence="2" id="KW-0464">Manganese</keyword>
<keyword evidence="2" id="KW-0479">Metal-binding</keyword>
<feature type="binding site" evidence="2">
    <location>
        <position position="106"/>
    </location>
    <ligand>
        <name>Mn(2+)</name>
        <dbReference type="ChEBI" id="CHEBI:29035"/>
        <label>2</label>
    </ligand>
</feature>
<evidence type="ECO:0000313" key="4">
    <source>
        <dbReference type="EMBL" id="MVB00116.1"/>
    </source>
</evidence>
<dbReference type="InterPro" id="IPR011650">
    <property type="entry name" value="Peptidase_M20_dimer"/>
</dbReference>
<feature type="binding site" evidence="2">
    <location>
        <position position="359"/>
    </location>
    <ligand>
        <name>Mn(2+)</name>
        <dbReference type="ChEBI" id="CHEBI:29035"/>
        <label>2</label>
    </ligand>
</feature>
<feature type="binding site" evidence="2">
    <location>
        <position position="165"/>
    </location>
    <ligand>
        <name>Mn(2+)</name>
        <dbReference type="ChEBI" id="CHEBI:29035"/>
        <label>2</label>
    </ligand>
</feature>
<organism evidence="4 5">
    <name type="scientific">Nitratireductor arenosus</name>
    <dbReference type="NCBI Taxonomy" id="2682096"/>
    <lineage>
        <taxon>Bacteria</taxon>
        <taxon>Pseudomonadati</taxon>
        <taxon>Pseudomonadota</taxon>
        <taxon>Alphaproteobacteria</taxon>
        <taxon>Hyphomicrobiales</taxon>
        <taxon>Phyllobacteriaceae</taxon>
        <taxon>Nitratireductor</taxon>
    </lineage>
</organism>
<keyword evidence="1 4" id="KW-0378">Hydrolase</keyword>
<dbReference type="GO" id="GO:0019877">
    <property type="term" value="P:diaminopimelate biosynthetic process"/>
    <property type="evidence" value="ECO:0007669"/>
    <property type="project" value="UniProtKB-ARBA"/>
</dbReference>
<dbReference type="PIRSF" id="PIRSF005962">
    <property type="entry name" value="Pept_M20D_amidohydro"/>
    <property type="match status" value="1"/>
</dbReference>
<protein>
    <submittedName>
        <fullName evidence="4">Amidohydrolase</fullName>
    </submittedName>
</protein>
<dbReference type="PANTHER" id="PTHR11014">
    <property type="entry name" value="PEPTIDASE M20 FAMILY MEMBER"/>
    <property type="match status" value="1"/>
</dbReference>
<evidence type="ECO:0000256" key="2">
    <source>
        <dbReference type="PIRSR" id="PIRSR005962-1"/>
    </source>
</evidence>
<dbReference type="FunFam" id="3.30.70.360:FF:000001">
    <property type="entry name" value="N-acetyldiaminopimelate deacetylase"/>
    <property type="match status" value="1"/>
</dbReference>
<dbReference type="EMBL" id="WPHG01000011">
    <property type="protein sequence ID" value="MVB00116.1"/>
    <property type="molecule type" value="Genomic_DNA"/>
</dbReference>
<dbReference type="SUPFAM" id="SSF53187">
    <property type="entry name" value="Zn-dependent exopeptidases"/>
    <property type="match status" value="1"/>
</dbReference>
<comment type="caution">
    <text evidence="4">The sequence shown here is derived from an EMBL/GenBank/DDBJ whole genome shotgun (WGS) entry which is preliminary data.</text>
</comment>
<dbReference type="CDD" id="cd05666">
    <property type="entry name" value="M20_Acy1-like"/>
    <property type="match status" value="1"/>
</dbReference>
<dbReference type="InterPro" id="IPR036264">
    <property type="entry name" value="Bact_exopeptidase_dim_dom"/>
</dbReference>
<comment type="cofactor">
    <cofactor evidence="2">
        <name>Mn(2+)</name>
        <dbReference type="ChEBI" id="CHEBI:29035"/>
    </cofactor>
    <text evidence="2">The Mn(2+) ion enhances activity.</text>
</comment>
<evidence type="ECO:0000256" key="1">
    <source>
        <dbReference type="ARBA" id="ARBA00022801"/>
    </source>
</evidence>
<reference evidence="4 5" key="1">
    <citation type="submission" date="2019-12" db="EMBL/GenBank/DDBJ databases">
        <title>Nitratireductor arenosus sp. nov., Isolated from sea sand, Jeju island, South Korea.</title>
        <authorList>
            <person name="Kim W."/>
        </authorList>
    </citation>
    <scope>NUCLEOTIDE SEQUENCE [LARGE SCALE GENOMIC DNA]</scope>
    <source>
        <strain evidence="4 5">CAU 1489</strain>
    </source>
</reference>
<dbReference type="NCBIfam" id="TIGR01891">
    <property type="entry name" value="amidohydrolases"/>
    <property type="match status" value="1"/>
</dbReference>
<name>A0A844QLD7_9HYPH</name>
<dbReference type="SUPFAM" id="SSF55031">
    <property type="entry name" value="Bacterial exopeptidase dimerisation domain"/>
    <property type="match status" value="1"/>
</dbReference>
<sequence>MPIVNRIAEFHQDVTAWRRDIHAHPELQFDVHRTAALVADKLRGFGVDEVVTGIGRTGVVGVIRGRKTNSGKTIGLRADMDALPIQEAVERPHKSTTPGVMHACGHDGHTAMLLGAARYLTETRNFDGTAVVIFQPAEEGGGGGRVMVEEGMMDRFAIDEVYGMHNAPGIPFGQFALRSGSMMAAADMFVIDIEGVGGHAARPQRCIDTTLVGAHIMTALQSVVARSVDPVEAAVISVTTFKAGDAFNVIPQTARLTGTARTLSPEIRDLLEERMARVVENTAAAFGATATLDYQRHYPVLSNHAREAGFAAEVARQVAGDRVDTETPQVMGGEDFAFMLEARPGAFIYLGQGDTQYLHHPEYDFDDEIIPIGCSYWARLVETALPAG</sequence>
<proteinExistence type="predicted"/>
<dbReference type="AlphaFoldDB" id="A0A844QLD7"/>
<keyword evidence="5" id="KW-1185">Reference proteome</keyword>
<evidence type="ECO:0000259" key="3">
    <source>
        <dbReference type="Pfam" id="PF07687"/>
    </source>
</evidence>
<dbReference type="Gene3D" id="3.30.70.360">
    <property type="match status" value="1"/>
</dbReference>
<evidence type="ECO:0000313" key="5">
    <source>
        <dbReference type="Proteomes" id="UP000463224"/>
    </source>
</evidence>
<feature type="binding site" evidence="2">
    <location>
        <position position="139"/>
    </location>
    <ligand>
        <name>Mn(2+)</name>
        <dbReference type="ChEBI" id="CHEBI:29035"/>
        <label>2</label>
    </ligand>
</feature>
<dbReference type="InterPro" id="IPR002933">
    <property type="entry name" value="Peptidase_M20"/>
</dbReference>
<dbReference type="Proteomes" id="UP000463224">
    <property type="component" value="Unassembled WGS sequence"/>
</dbReference>
<dbReference type="Pfam" id="PF07687">
    <property type="entry name" value="M20_dimer"/>
    <property type="match status" value="1"/>
</dbReference>
<dbReference type="Pfam" id="PF01546">
    <property type="entry name" value="Peptidase_M20"/>
    <property type="match status" value="1"/>
</dbReference>
<dbReference type="GO" id="GO:0050118">
    <property type="term" value="F:N-acetyldiaminopimelate deacetylase activity"/>
    <property type="evidence" value="ECO:0007669"/>
    <property type="project" value="UniProtKB-ARBA"/>
</dbReference>
<gene>
    <name evidence="4" type="ORF">GN330_22985</name>
</gene>
<dbReference type="InterPro" id="IPR017439">
    <property type="entry name" value="Amidohydrolase"/>
</dbReference>
<feature type="binding site" evidence="2">
    <location>
        <position position="104"/>
    </location>
    <ligand>
        <name>Mn(2+)</name>
        <dbReference type="ChEBI" id="CHEBI:29035"/>
        <label>2</label>
    </ligand>
</feature>
<accession>A0A844QLD7</accession>
<dbReference type="PANTHER" id="PTHR11014:SF63">
    <property type="entry name" value="METALLOPEPTIDASE, PUTATIVE (AFU_ORTHOLOGUE AFUA_6G09600)-RELATED"/>
    <property type="match status" value="1"/>
</dbReference>
<dbReference type="Gene3D" id="3.40.630.10">
    <property type="entry name" value="Zn peptidases"/>
    <property type="match status" value="1"/>
</dbReference>
<feature type="domain" description="Peptidase M20 dimerisation" evidence="3">
    <location>
        <begin position="189"/>
        <end position="283"/>
    </location>
</feature>
<dbReference type="GO" id="GO:0046872">
    <property type="term" value="F:metal ion binding"/>
    <property type="evidence" value="ECO:0007669"/>
    <property type="project" value="UniProtKB-KW"/>
</dbReference>